<dbReference type="Gene3D" id="3.10.180.10">
    <property type="entry name" value="2,3-Dihydroxybiphenyl 1,2-Dioxygenase, domain 1"/>
    <property type="match status" value="1"/>
</dbReference>
<dbReference type="InterPro" id="IPR037523">
    <property type="entry name" value="VOC_core"/>
</dbReference>
<dbReference type="GO" id="GO:0004493">
    <property type="term" value="F:methylmalonyl-CoA epimerase activity"/>
    <property type="evidence" value="ECO:0007669"/>
    <property type="project" value="TreeGrafter"/>
</dbReference>
<keyword evidence="4" id="KW-0223">Dioxygenase</keyword>
<keyword evidence="4" id="KW-0560">Oxidoreductase</keyword>
<dbReference type="InterPro" id="IPR029068">
    <property type="entry name" value="Glyas_Bleomycin-R_OHBP_Dase"/>
</dbReference>
<reference evidence="4" key="1">
    <citation type="journal article" date="2005" name="Environ. Microbiol.">
        <title>Genetic and functional properties of uncultivated thermophilic crenarchaeotes from a subsurface gold mine as revealed by analysis of genome fragments.</title>
        <authorList>
            <person name="Nunoura T."/>
            <person name="Hirayama H."/>
            <person name="Takami H."/>
            <person name="Oida H."/>
            <person name="Nishi S."/>
            <person name="Shimamura S."/>
            <person name="Suzuki Y."/>
            <person name="Inagaki F."/>
            <person name="Takai K."/>
            <person name="Nealson K.H."/>
            <person name="Horikoshi K."/>
        </authorList>
    </citation>
    <scope>NUCLEOTIDE SEQUENCE</scope>
</reference>
<sequence>MIRQLSHIGIAVRDLDASIALFEKIFQPAAIHREVVPEQKVEVASFMVGNARLELIAPTAPDSPIARFLEQRGQGIHHLAFETDDLTTELGRIAEEGIQLINRTPSAGAHEMLIAFLHPKSTGGVLIELCQHTHRQQ</sequence>
<dbReference type="CDD" id="cd07249">
    <property type="entry name" value="MMCE"/>
    <property type="match status" value="1"/>
</dbReference>
<reference evidence="4" key="2">
    <citation type="journal article" date="2012" name="PLoS ONE">
        <title>A Deeply Branching Thermophilic Bacterium with an Ancient Acetyl-CoA Pathway Dominates a Subsurface Ecosystem.</title>
        <authorList>
            <person name="Takami H."/>
            <person name="Noguchi H."/>
            <person name="Takaki Y."/>
            <person name="Uchiyama I."/>
            <person name="Toyoda A."/>
            <person name="Nishi S."/>
            <person name="Chee G.-J."/>
            <person name="Arai W."/>
            <person name="Nunoura T."/>
            <person name="Itoh T."/>
            <person name="Hattori M."/>
            <person name="Takai K."/>
        </authorList>
    </citation>
    <scope>NUCLEOTIDE SEQUENCE</scope>
</reference>
<dbReference type="InterPro" id="IPR017515">
    <property type="entry name" value="MeMalonyl-CoA_epimerase"/>
</dbReference>
<dbReference type="NCBIfam" id="TIGR03081">
    <property type="entry name" value="metmalonyl_epim"/>
    <property type="match status" value="1"/>
</dbReference>
<gene>
    <name evidence="4" type="ORF">HGMM_F33H03C23</name>
</gene>
<dbReference type="PROSITE" id="PS51819">
    <property type="entry name" value="VOC"/>
    <property type="match status" value="1"/>
</dbReference>
<evidence type="ECO:0000259" key="3">
    <source>
        <dbReference type="PROSITE" id="PS51819"/>
    </source>
</evidence>
<evidence type="ECO:0000313" key="4">
    <source>
        <dbReference type="EMBL" id="BAL56014.1"/>
    </source>
</evidence>
<dbReference type="SUPFAM" id="SSF54593">
    <property type="entry name" value="Glyoxalase/Bleomycin resistance protein/Dihydroxybiphenyl dioxygenase"/>
    <property type="match status" value="1"/>
</dbReference>
<feature type="domain" description="VOC" evidence="3">
    <location>
        <begin position="4"/>
        <end position="132"/>
    </location>
</feature>
<dbReference type="GO" id="GO:0046872">
    <property type="term" value="F:metal ion binding"/>
    <property type="evidence" value="ECO:0007669"/>
    <property type="project" value="UniProtKB-KW"/>
</dbReference>
<dbReference type="InterPro" id="IPR051785">
    <property type="entry name" value="MMCE/EMCE_epimerase"/>
</dbReference>
<proteinExistence type="inferred from homology"/>
<keyword evidence="2" id="KW-0479">Metal-binding</keyword>
<dbReference type="AlphaFoldDB" id="H5SIM8"/>
<name>H5SIM8_9BACT</name>
<protein>
    <submittedName>
        <fullName evidence="4">Glyoxalase/bleomycin resistance protein/dioxygenase</fullName>
    </submittedName>
</protein>
<dbReference type="EMBL" id="AP011735">
    <property type="protein sequence ID" value="BAL56014.1"/>
    <property type="molecule type" value="Genomic_DNA"/>
</dbReference>
<dbReference type="GO" id="GO:0051213">
    <property type="term" value="F:dioxygenase activity"/>
    <property type="evidence" value="ECO:0007669"/>
    <property type="project" value="UniProtKB-KW"/>
</dbReference>
<accession>H5SIM8</accession>
<evidence type="ECO:0000256" key="1">
    <source>
        <dbReference type="ARBA" id="ARBA00009308"/>
    </source>
</evidence>
<evidence type="ECO:0000256" key="2">
    <source>
        <dbReference type="ARBA" id="ARBA00022723"/>
    </source>
</evidence>
<organism evidence="4">
    <name type="scientific">uncultured Bacteroidota bacterium</name>
    <dbReference type="NCBI Taxonomy" id="152509"/>
    <lineage>
        <taxon>Bacteria</taxon>
        <taxon>Pseudomonadati</taxon>
        <taxon>Bacteroidota</taxon>
        <taxon>environmental samples</taxon>
    </lineage>
</organism>
<comment type="similarity">
    <text evidence="1">Belongs to the methylmalonyl-CoA epimerase family.</text>
</comment>
<dbReference type="GO" id="GO:0046491">
    <property type="term" value="P:L-methylmalonyl-CoA metabolic process"/>
    <property type="evidence" value="ECO:0007669"/>
    <property type="project" value="TreeGrafter"/>
</dbReference>
<dbReference type="Pfam" id="PF13669">
    <property type="entry name" value="Glyoxalase_4"/>
    <property type="match status" value="1"/>
</dbReference>
<dbReference type="PANTHER" id="PTHR43048:SF3">
    <property type="entry name" value="METHYLMALONYL-COA EPIMERASE, MITOCHONDRIAL"/>
    <property type="match status" value="1"/>
</dbReference>
<dbReference type="PANTHER" id="PTHR43048">
    <property type="entry name" value="METHYLMALONYL-COA EPIMERASE"/>
    <property type="match status" value="1"/>
</dbReference>